<evidence type="ECO:0000313" key="2">
    <source>
        <dbReference type="EMBL" id="UUY03831.1"/>
    </source>
</evidence>
<dbReference type="EMBL" id="CP088295">
    <property type="protein sequence ID" value="UUY03831.1"/>
    <property type="molecule type" value="Genomic_DNA"/>
</dbReference>
<name>A0ABY5PGQ3_9ACTN</name>
<evidence type="ECO:0008006" key="4">
    <source>
        <dbReference type="Google" id="ProtNLM"/>
    </source>
</evidence>
<protein>
    <recommendedName>
        <fullName evidence="4">IPT/TIG domain-containing protein</fullName>
    </recommendedName>
</protein>
<dbReference type="Proteomes" id="UP001058860">
    <property type="component" value="Chromosome"/>
</dbReference>
<reference evidence="3" key="1">
    <citation type="submission" date="2021-11" db="EMBL/GenBank/DDBJ databases">
        <title>Cultivation dependent microbiological survey of springs from the worlds oldest radium mine currently devoted to the extraction of radon-saturated water.</title>
        <authorList>
            <person name="Kapinusova G."/>
            <person name="Smrhova T."/>
            <person name="Strejcek M."/>
            <person name="Suman J."/>
            <person name="Jani K."/>
            <person name="Pajer P."/>
            <person name="Uhlik O."/>
        </authorList>
    </citation>
    <scope>NUCLEOTIDE SEQUENCE [LARGE SCALE GENOMIC DNA]</scope>
    <source>
        <strain evidence="3">J379</strain>
    </source>
</reference>
<dbReference type="Gene3D" id="2.60.40.10">
    <property type="entry name" value="Immunoglobulins"/>
    <property type="match status" value="1"/>
</dbReference>
<proteinExistence type="predicted"/>
<feature type="compositionally biased region" description="Low complexity" evidence="1">
    <location>
        <begin position="178"/>
        <end position="231"/>
    </location>
</feature>
<dbReference type="InterPro" id="IPR014756">
    <property type="entry name" value="Ig_E-set"/>
</dbReference>
<sequence length="238" mass="23978">MSPDTGWVPHDLRAGTIVTLSGRGLCAGATVQFGNPRATTTPADVDPTGTSLRVRVPRLATTGPITVSGPDEAIVSAPFTVLTPRSVEAFKFNNFDHPGIGLDEVTALYGEAQTRITIDPCNPLPGVIPPVCPIPTPLPNPLVGIYIVVSNAALQGKGSCYGIAVTSQHIATGQVARSAFPRPAPGPSGSSATGPARAPASAGRSGRGTAPSSARATSGTGSTPRPRTSSTAAPGRAT</sequence>
<dbReference type="InterPro" id="IPR013783">
    <property type="entry name" value="Ig-like_fold"/>
</dbReference>
<dbReference type="SUPFAM" id="SSF81296">
    <property type="entry name" value="E set domains"/>
    <property type="match status" value="1"/>
</dbReference>
<gene>
    <name evidence="2" type="ORF">LRS13_24755</name>
</gene>
<feature type="region of interest" description="Disordered" evidence="1">
    <location>
        <begin position="178"/>
        <end position="238"/>
    </location>
</feature>
<evidence type="ECO:0000256" key="1">
    <source>
        <dbReference type="SAM" id="MobiDB-lite"/>
    </source>
</evidence>
<keyword evidence="3" id="KW-1185">Reference proteome</keyword>
<dbReference type="CDD" id="cd00102">
    <property type="entry name" value="IPT"/>
    <property type="match status" value="1"/>
</dbReference>
<accession>A0ABY5PGQ3</accession>
<dbReference type="RefSeq" id="WP_353864328.1">
    <property type="nucleotide sequence ID" value="NZ_CP088295.1"/>
</dbReference>
<evidence type="ECO:0000313" key="3">
    <source>
        <dbReference type="Proteomes" id="UP001058860"/>
    </source>
</evidence>
<organism evidence="2 3">
    <name type="scientific">Svornostia abyssi</name>
    <dbReference type="NCBI Taxonomy" id="2898438"/>
    <lineage>
        <taxon>Bacteria</taxon>
        <taxon>Bacillati</taxon>
        <taxon>Actinomycetota</taxon>
        <taxon>Thermoleophilia</taxon>
        <taxon>Solirubrobacterales</taxon>
        <taxon>Baekduiaceae</taxon>
        <taxon>Svornostia</taxon>
    </lineage>
</organism>